<proteinExistence type="inferred from homology"/>
<dbReference type="RefSeq" id="WP_208348198.1">
    <property type="nucleotide sequence ID" value="NZ_JAALHA020000003.1"/>
</dbReference>
<dbReference type="Gene3D" id="2.30.110.10">
    <property type="entry name" value="Electron Transport, Fmn-binding Protein, Chain A"/>
    <property type="match status" value="1"/>
</dbReference>
<comment type="function">
    <text evidence="8">Mediates electron transfer from NADH to oxygen, reducing it to water. This modular protein has 3 redox cofactors, in other organisms the same activity requires 2 or 3 proteins.</text>
</comment>
<dbReference type="PANTHER" id="PTHR32145">
    <property type="entry name" value="DIFLAVIN FLAVOPROTEIN A 2-RELATED"/>
    <property type="match status" value="1"/>
</dbReference>
<dbReference type="Proteomes" id="UP000667802">
    <property type="component" value="Unassembled WGS sequence"/>
</dbReference>
<evidence type="ECO:0000313" key="10">
    <source>
        <dbReference type="EMBL" id="MDR9894771.1"/>
    </source>
</evidence>
<evidence type="ECO:0000256" key="3">
    <source>
        <dbReference type="ARBA" id="ARBA00007121"/>
    </source>
</evidence>
<evidence type="ECO:0000256" key="2">
    <source>
        <dbReference type="ARBA" id="ARBA00006098"/>
    </source>
</evidence>
<sequence length="572" mass="63692">MVALTENDQKRLTIQTVEIAHNTTAIRSLDWDRDRFDIEFGLQNGTTYNSYLIKGDRIALVDTAHVKFRDLYLDTLKSLVNPKAIDYIIVSHTEPDHSGLVEDVLQLAPRATVLASKVALQFLDNLVHDPFSKRIVKSGDRVDLGQGHEIEFVSAPNLHWPDTIFSFDHKTQTLFTCDAFGMHYCSDSTFDDNLEAIEADFRFYYDCLMGPNARSLLNAMKKMNELGNIKMIANGHGPILYHNLDILRESYDKWSHKQAKAETVVALFCAFDYGYSDRLAAAISQGVQKTGVGVEIMDLTTAESQEIQELAHRAAGIIIGMPPSANVAAQASVSSLLAVVNNKQVVGLFECYGIDDEPIDTLHRKFIDLGVKEAFPPVRLKEIPNTATYQLLQEAGTDMGQLLVRERNIKQIKSLDVNMEKALGRISSGLYIITTRKGDINGAMLASWVAQASLQPLGFTVAVAKDRAIDSLMQEGDRFVLNVLEEGNYQELKKHFLKRLLPGADRFAGVKTQPAQNGCPILTDALAYIECEVVSSIECSDHWILYCTAEDGRVSKPNGLTAVRHRKVGNYY</sequence>
<dbReference type="InterPro" id="IPR012349">
    <property type="entry name" value="Split_barrel_FMN-bd"/>
</dbReference>
<dbReference type="InterPro" id="IPR036866">
    <property type="entry name" value="RibonucZ/Hydroxyglut_hydro"/>
</dbReference>
<dbReference type="PANTHER" id="PTHR32145:SF11">
    <property type="entry name" value="DIFLAVIN FLAVOPROTEIN A 2-RELATED"/>
    <property type="match status" value="1"/>
</dbReference>
<dbReference type="CDD" id="cd07709">
    <property type="entry name" value="flavodiiron_proteins_MBL-fold"/>
    <property type="match status" value="1"/>
</dbReference>
<evidence type="ECO:0000313" key="11">
    <source>
        <dbReference type="Proteomes" id="UP000667802"/>
    </source>
</evidence>
<organism evidence="10 11">
    <name type="scientific">Aetokthonos hydrillicola Thurmond2011</name>
    <dbReference type="NCBI Taxonomy" id="2712845"/>
    <lineage>
        <taxon>Bacteria</taxon>
        <taxon>Bacillati</taxon>
        <taxon>Cyanobacteriota</taxon>
        <taxon>Cyanophyceae</taxon>
        <taxon>Nostocales</taxon>
        <taxon>Hapalosiphonaceae</taxon>
        <taxon>Aetokthonos</taxon>
    </lineage>
</organism>
<dbReference type="SMART" id="SM00903">
    <property type="entry name" value="Flavin_Reduct"/>
    <property type="match status" value="1"/>
</dbReference>
<comment type="caution">
    <text evidence="10">The sequence shown here is derived from an EMBL/GenBank/DDBJ whole genome shotgun (WGS) entry which is preliminary data.</text>
</comment>
<comment type="similarity">
    <text evidence="3">In the N-terminal section; belongs to the zinc metallo-hydrolase group 3 family.</text>
</comment>
<evidence type="ECO:0000259" key="9">
    <source>
        <dbReference type="PROSITE" id="PS50902"/>
    </source>
</evidence>
<dbReference type="PROSITE" id="PS50902">
    <property type="entry name" value="FLAVODOXIN_LIKE"/>
    <property type="match status" value="1"/>
</dbReference>
<dbReference type="Gene3D" id="3.60.15.10">
    <property type="entry name" value="Ribonuclease Z/Hydroxyacylglutathione hydrolase-like"/>
    <property type="match status" value="1"/>
</dbReference>
<comment type="similarity">
    <text evidence="2">In the C-terminal section; belongs to the flavodoxin reductase family.</text>
</comment>
<dbReference type="Gene3D" id="3.40.50.360">
    <property type="match status" value="1"/>
</dbReference>
<keyword evidence="11" id="KW-1185">Reference proteome</keyword>
<dbReference type="EMBL" id="JAALHA020000003">
    <property type="protein sequence ID" value="MDR9894771.1"/>
    <property type="molecule type" value="Genomic_DNA"/>
</dbReference>
<reference evidence="11" key="1">
    <citation type="journal article" date="2021" name="Science">
        <title>Hunting the eagle killer: A cyanobacterial neurotoxin causes vacuolar myelinopathy.</title>
        <authorList>
            <person name="Breinlinger S."/>
            <person name="Phillips T.J."/>
            <person name="Haram B.N."/>
            <person name="Mares J."/>
            <person name="Martinez Yerena J.A."/>
            <person name="Hrouzek P."/>
            <person name="Sobotka R."/>
            <person name="Henderson W.M."/>
            <person name="Schmieder P."/>
            <person name="Williams S.M."/>
            <person name="Lauderdale J.D."/>
            <person name="Wilde H.D."/>
            <person name="Gerrin W."/>
            <person name="Kust A."/>
            <person name="Washington J.W."/>
            <person name="Wagner C."/>
            <person name="Geier B."/>
            <person name="Liebeke M."/>
            <person name="Enke H."/>
            <person name="Niedermeyer T.H.J."/>
            <person name="Wilde S.B."/>
        </authorList>
    </citation>
    <scope>NUCLEOTIDE SEQUENCE [LARGE SCALE GENOMIC DNA]</scope>
    <source>
        <strain evidence="11">Thurmond2011</strain>
    </source>
</reference>
<dbReference type="SUPFAM" id="SSF52218">
    <property type="entry name" value="Flavoproteins"/>
    <property type="match status" value="1"/>
</dbReference>
<keyword evidence="4" id="KW-0813">Transport</keyword>
<dbReference type="InterPro" id="IPR008254">
    <property type="entry name" value="Flavodoxin/NO_synth"/>
</dbReference>
<dbReference type="InterPro" id="IPR001279">
    <property type="entry name" value="Metallo-B-lactamas"/>
</dbReference>
<evidence type="ECO:0000256" key="1">
    <source>
        <dbReference type="ARBA" id="ARBA00001962"/>
    </source>
</evidence>
<dbReference type="Pfam" id="PF01613">
    <property type="entry name" value="Flavin_Reduct"/>
    <property type="match status" value="1"/>
</dbReference>
<dbReference type="InterPro" id="IPR002563">
    <property type="entry name" value="Flavin_Rdtase-like_dom"/>
</dbReference>
<protein>
    <submittedName>
        <fullName evidence="10">Diflavin flavoprotein</fullName>
    </submittedName>
</protein>
<keyword evidence="6" id="KW-0249">Electron transport</keyword>
<dbReference type="GO" id="GO:0016646">
    <property type="term" value="F:oxidoreductase activity, acting on the CH-NH group of donors, NAD or NADP as acceptor"/>
    <property type="evidence" value="ECO:0007669"/>
    <property type="project" value="UniProtKB-ARBA"/>
</dbReference>
<accession>A0AAP5M4D2</accession>
<dbReference type="SMART" id="SM00849">
    <property type="entry name" value="Lactamase_B"/>
    <property type="match status" value="1"/>
</dbReference>
<evidence type="ECO:0000256" key="8">
    <source>
        <dbReference type="ARBA" id="ARBA00025633"/>
    </source>
</evidence>
<dbReference type="GO" id="GO:0010181">
    <property type="term" value="F:FMN binding"/>
    <property type="evidence" value="ECO:0007669"/>
    <property type="project" value="InterPro"/>
</dbReference>
<dbReference type="InterPro" id="IPR029039">
    <property type="entry name" value="Flavoprotein-like_sf"/>
</dbReference>
<evidence type="ECO:0000256" key="7">
    <source>
        <dbReference type="ARBA" id="ARBA00023004"/>
    </source>
</evidence>
<dbReference type="InterPro" id="IPR051285">
    <property type="entry name" value="NADH_oxidoreductase_modular"/>
</dbReference>
<dbReference type="Pfam" id="PF19583">
    <property type="entry name" value="ODP"/>
    <property type="match status" value="1"/>
</dbReference>
<dbReference type="InterPro" id="IPR045761">
    <property type="entry name" value="ODP_dom"/>
</dbReference>
<feature type="domain" description="Flavodoxin-like" evidence="9">
    <location>
        <begin position="265"/>
        <end position="400"/>
    </location>
</feature>
<keyword evidence="5" id="KW-0479">Metal-binding</keyword>
<name>A0AAP5M4D2_9CYAN</name>
<dbReference type="AlphaFoldDB" id="A0AAP5M4D2"/>
<evidence type="ECO:0000256" key="5">
    <source>
        <dbReference type="ARBA" id="ARBA00022723"/>
    </source>
</evidence>
<evidence type="ECO:0000256" key="4">
    <source>
        <dbReference type="ARBA" id="ARBA00022448"/>
    </source>
</evidence>
<gene>
    <name evidence="10" type="ORF">G7B40_009340</name>
</gene>
<dbReference type="GO" id="GO:0046872">
    <property type="term" value="F:metal ion binding"/>
    <property type="evidence" value="ECO:0007669"/>
    <property type="project" value="UniProtKB-KW"/>
</dbReference>
<evidence type="ECO:0000256" key="6">
    <source>
        <dbReference type="ARBA" id="ARBA00022982"/>
    </source>
</evidence>
<keyword evidence="7" id="KW-0408">Iron</keyword>
<dbReference type="SUPFAM" id="SSF56281">
    <property type="entry name" value="Metallo-hydrolase/oxidoreductase"/>
    <property type="match status" value="1"/>
</dbReference>
<comment type="cofactor">
    <cofactor evidence="1">
        <name>Fe cation</name>
        <dbReference type="ChEBI" id="CHEBI:24875"/>
    </cofactor>
</comment>
<dbReference type="SUPFAM" id="SSF50475">
    <property type="entry name" value="FMN-binding split barrel"/>
    <property type="match status" value="1"/>
</dbReference>